<dbReference type="InterPro" id="IPR027417">
    <property type="entry name" value="P-loop_NTPase"/>
</dbReference>
<evidence type="ECO:0008006" key="3">
    <source>
        <dbReference type="Google" id="ProtNLM"/>
    </source>
</evidence>
<sequence length="206" mass="23670">MIIVVEGISAAGKTTWCHQRAGEYLIKESYPEKRPDRHADPSEAARLWTEWNAKRWSDAVAMERAKGLAVCDTDPLKLHFIWALWQVGEAQEADWLSQLEFTRAALSDRRLGFADRYMFKTIDPLIAQQQRGRDTARPRPNFGLHLRLHNSLVRWYETIAKVMPERLVWGLPGMLPSIEMTANPRRYDLPLFDRFIGSLPGRSGGP</sequence>
<proteinExistence type="predicted"/>
<protein>
    <recommendedName>
        <fullName evidence="3">Thymidylate kinase</fullName>
    </recommendedName>
</protein>
<organism evidence="1 2">
    <name type="scientific">Agrobacterium rosae</name>
    <dbReference type="NCBI Taxonomy" id="1972867"/>
    <lineage>
        <taxon>Bacteria</taxon>
        <taxon>Pseudomonadati</taxon>
        <taxon>Pseudomonadota</taxon>
        <taxon>Alphaproteobacteria</taxon>
        <taxon>Hyphomicrobiales</taxon>
        <taxon>Rhizobiaceae</taxon>
        <taxon>Rhizobium/Agrobacterium group</taxon>
        <taxon>Agrobacterium</taxon>
    </lineage>
</organism>
<evidence type="ECO:0000313" key="1">
    <source>
        <dbReference type="EMBL" id="SCX31955.1"/>
    </source>
</evidence>
<dbReference type="Proteomes" id="UP000187891">
    <property type="component" value="Unassembled WGS sequence"/>
</dbReference>
<accession>A0A1R3TZ75</accession>
<dbReference type="RefSeq" id="WP_077121996.1">
    <property type="nucleotide sequence ID" value="NZ_FMUE01000010.1"/>
</dbReference>
<dbReference type="EMBL" id="FMUE01000010">
    <property type="protein sequence ID" value="SCX31955.1"/>
    <property type="molecule type" value="Genomic_DNA"/>
</dbReference>
<reference evidence="2" key="1">
    <citation type="submission" date="2016-10" db="EMBL/GenBank/DDBJ databases">
        <authorList>
            <person name="Wibberg D."/>
        </authorList>
    </citation>
    <scope>NUCLEOTIDE SEQUENCE [LARGE SCALE GENOMIC DNA]</scope>
</reference>
<dbReference type="AlphaFoldDB" id="A0A1R3TZ75"/>
<gene>
    <name evidence="1" type="ORF">DSM25559_3837</name>
</gene>
<name>A0A1R3TZ75_9HYPH</name>
<dbReference type="STRING" id="1907666.DSM25559_3837"/>
<dbReference type="SUPFAM" id="SSF52540">
    <property type="entry name" value="P-loop containing nucleoside triphosphate hydrolases"/>
    <property type="match status" value="1"/>
</dbReference>
<evidence type="ECO:0000313" key="2">
    <source>
        <dbReference type="Proteomes" id="UP000187891"/>
    </source>
</evidence>